<protein>
    <submittedName>
        <fullName evidence="2">Uncharacterized protein</fullName>
    </submittedName>
</protein>
<evidence type="ECO:0000256" key="1">
    <source>
        <dbReference type="SAM" id="MobiDB-lite"/>
    </source>
</evidence>
<dbReference type="AlphaFoldDB" id="A0A1Y2J2T6"/>
<proteinExistence type="predicted"/>
<sequence length="199" mass="21167">MLQPEPETVASSRSTLLEGSIISQSPSLPDGTRMEQDPGPRPLPLSHLRVDISTTRRPVGSDTPPRRQSLICWHNQGNVSEPIDEEPPGRKCACPLSAPAAKSARERLTPRCPHIGMSGHARLIPHAGSGGGMPTESSPTLPYLELPPCASAWSRPALRKAFFCDGHPVQAHSQTRIVTSPAASNLCGHALSLSGQPGF</sequence>
<keyword evidence="3" id="KW-1185">Reference proteome</keyword>
<gene>
    <name evidence="2" type="ORF">PYCCODRAFT_335585</name>
</gene>
<evidence type="ECO:0000313" key="2">
    <source>
        <dbReference type="EMBL" id="OSD07647.1"/>
    </source>
</evidence>
<evidence type="ECO:0000313" key="3">
    <source>
        <dbReference type="Proteomes" id="UP000193067"/>
    </source>
</evidence>
<organism evidence="2 3">
    <name type="scientific">Trametes coccinea (strain BRFM310)</name>
    <name type="common">Pycnoporus coccineus</name>
    <dbReference type="NCBI Taxonomy" id="1353009"/>
    <lineage>
        <taxon>Eukaryota</taxon>
        <taxon>Fungi</taxon>
        <taxon>Dikarya</taxon>
        <taxon>Basidiomycota</taxon>
        <taxon>Agaricomycotina</taxon>
        <taxon>Agaricomycetes</taxon>
        <taxon>Polyporales</taxon>
        <taxon>Polyporaceae</taxon>
        <taxon>Trametes</taxon>
    </lineage>
</organism>
<name>A0A1Y2J2T6_TRAC3</name>
<feature type="region of interest" description="Disordered" evidence="1">
    <location>
        <begin position="1"/>
        <end position="69"/>
    </location>
</feature>
<dbReference type="EMBL" id="KZ084087">
    <property type="protein sequence ID" value="OSD07647.1"/>
    <property type="molecule type" value="Genomic_DNA"/>
</dbReference>
<feature type="compositionally biased region" description="Polar residues" evidence="1">
    <location>
        <begin position="9"/>
        <end position="27"/>
    </location>
</feature>
<accession>A0A1Y2J2T6</accession>
<reference evidence="2 3" key="1">
    <citation type="journal article" date="2015" name="Biotechnol. Biofuels">
        <title>Enhanced degradation of softwood versus hardwood by the white-rot fungus Pycnoporus coccineus.</title>
        <authorList>
            <person name="Couturier M."/>
            <person name="Navarro D."/>
            <person name="Chevret D."/>
            <person name="Henrissat B."/>
            <person name="Piumi F."/>
            <person name="Ruiz-Duenas F.J."/>
            <person name="Martinez A.T."/>
            <person name="Grigoriev I.V."/>
            <person name="Riley R."/>
            <person name="Lipzen A."/>
            <person name="Berrin J.G."/>
            <person name="Master E.R."/>
            <person name="Rosso M.N."/>
        </authorList>
    </citation>
    <scope>NUCLEOTIDE SEQUENCE [LARGE SCALE GENOMIC DNA]</scope>
    <source>
        <strain evidence="2 3">BRFM310</strain>
    </source>
</reference>
<dbReference type="Proteomes" id="UP000193067">
    <property type="component" value="Unassembled WGS sequence"/>
</dbReference>